<dbReference type="PIRSF" id="PIRSF014677">
    <property type="entry name" value="UCP014677"/>
    <property type="match status" value="1"/>
</dbReference>
<keyword evidence="2" id="KW-1185">Reference proteome</keyword>
<accession>A0A3P3WKX6</accession>
<name>A0A3P3WKX6_9FLAO</name>
<sequence>MNSELFDHLKDFTTNPYLFIGSGFSRRYLNLPTWEELLSNFFLVSSIEGEFEYYKSKCNSNLPLLASNLSNEFHEIWWKNDLFKANRSVNKTLASEGMNLPLKIEISNYIKSIQSISKEYDKEIELLKTSVIDGIITTNWDSFLEENFSDFNIYIGQQELLFSEAISIGEIYKIHGCVTRPETLILTEEDYLDFNSKNAYLAAKLLTIFVEHPIIFIGYSLSDNNIQQIIDSIVKCVEPKNLDKLKNRLIFVEWKKDAEFEIKDSSIKLPDNKVLPIKLIITDSFEPIFETLSTLKRQIPIKILRKLKNSVVEFVKSNKPTSQVFVADINTITDDSLIEYAIGVASQLLSTQGYKSIETIDIIEDILNDNKNFNSKLLVENTFPKIIKGNSFIPLYKYLRKENLLTKTGTLKSKNKFELKKNTPNCFLPPIGCIKKQTEIRRNHKDVNSIINSFDVSHSLNYIPLLDFKTINLNQLLKFLRSCLNDETIKTSSNFRKLVCLYDYLKFGIENNASS</sequence>
<proteinExistence type="predicted"/>
<gene>
    <name evidence="1" type="ORF">EG849_02795</name>
</gene>
<dbReference type="AlphaFoldDB" id="A0A3P3WKX6"/>
<dbReference type="Proteomes" id="UP000271937">
    <property type="component" value="Unassembled WGS sequence"/>
</dbReference>
<reference evidence="1 2" key="1">
    <citation type="submission" date="2018-11" db="EMBL/GenBank/DDBJ databases">
        <title>Flavobacterium sp. nov., YIM 102600 draft genome.</title>
        <authorList>
            <person name="Li G."/>
            <person name="Jiang Y."/>
        </authorList>
    </citation>
    <scope>NUCLEOTIDE SEQUENCE [LARGE SCALE GENOMIC DNA]</scope>
    <source>
        <strain evidence="1 2">YIM 102600</strain>
    </source>
</reference>
<evidence type="ECO:0000313" key="1">
    <source>
        <dbReference type="EMBL" id="RRJ93783.1"/>
    </source>
</evidence>
<protein>
    <submittedName>
        <fullName evidence="1">Uncharacterized protein</fullName>
    </submittedName>
</protein>
<organism evidence="1 2">
    <name type="scientific">Flavobacterium macacae</name>
    <dbReference type="NCBI Taxonomy" id="2488993"/>
    <lineage>
        <taxon>Bacteria</taxon>
        <taxon>Pseudomonadati</taxon>
        <taxon>Bacteroidota</taxon>
        <taxon>Flavobacteriia</taxon>
        <taxon>Flavobacteriales</taxon>
        <taxon>Flavobacteriaceae</taxon>
        <taxon>Flavobacterium</taxon>
    </lineage>
</organism>
<comment type="caution">
    <text evidence="1">The sequence shown here is derived from an EMBL/GenBank/DDBJ whole genome shotgun (WGS) entry which is preliminary data.</text>
</comment>
<dbReference type="EMBL" id="RQVR01000002">
    <property type="protein sequence ID" value="RRJ93783.1"/>
    <property type="molecule type" value="Genomic_DNA"/>
</dbReference>
<dbReference type="RefSeq" id="WP_125011562.1">
    <property type="nucleotide sequence ID" value="NZ_RQVR01000002.1"/>
</dbReference>
<evidence type="ECO:0000313" key="2">
    <source>
        <dbReference type="Proteomes" id="UP000271937"/>
    </source>
</evidence>
<dbReference type="Pfam" id="PF13289">
    <property type="entry name" value="SIR2_2"/>
    <property type="match status" value="1"/>
</dbReference>
<dbReference type="InterPro" id="IPR011202">
    <property type="entry name" value="UCP014677"/>
</dbReference>
<dbReference type="OrthoDB" id="1688888at2"/>